<feature type="region of interest" description="Disordered" evidence="1">
    <location>
        <begin position="1"/>
        <end position="82"/>
    </location>
</feature>
<evidence type="ECO:0000313" key="3">
    <source>
        <dbReference type="Proteomes" id="UP000789342"/>
    </source>
</evidence>
<proteinExistence type="predicted"/>
<dbReference type="Proteomes" id="UP000789342">
    <property type="component" value="Unassembled WGS sequence"/>
</dbReference>
<dbReference type="EMBL" id="CAJVPV010004514">
    <property type="protein sequence ID" value="CAG8574827.1"/>
    <property type="molecule type" value="Genomic_DNA"/>
</dbReference>
<dbReference type="AlphaFoldDB" id="A0A9N9BSZ1"/>
<evidence type="ECO:0000256" key="1">
    <source>
        <dbReference type="SAM" id="MobiDB-lite"/>
    </source>
</evidence>
<reference evidence="2" key="1">
    <citation type="submission" date="2021-06" db="EMBL/GenBank/DDBJ databases">
        <authorList>
            <person name="Kallberg Y."/>
            <person name="Tangrot J."/>
            <person name="Rosling A."/>
        </authorList>
    </citation>
    <scope>NUCLEOTIDE SEQUENCE</scope>
    <source>
        <strain evidence="2">CL551</strain>
    </source>
</reference>
<comment type="caution">
    <text evidence="2">The sequence shown here is derived from an EMBL/GenBank/DDBJ whole genome shotgun (WGS) entry which is preliminary data.</text>
</comment>
<protein>
    <submittedName>
        <fullName evidence="2">13977_t:CDS:1</fullName>
    </submittedName>
</protein>
<organism evidence="2 3">
    <name type="scientific">Acaulospora morrowiae</name>
    <dbReference type="NCBI Taxonomy" id="94023"/>
    <lineage>
        <taxon>Eukaryota</taxon>
        <taxon>Fungi</taxon>
        <taxon>Fungi incertae sedis</taxon>
        <taxon>Mucoromycota</taxon>
        <taxon>Glomeromycotina</taxon>
        <taxon>Glomeromycetes</taxon>
        <taxon>Diversisporales</taxon>
        <taxon>Acaulosporaceae</taxon>
        <taxon>Acaulospora</taxon>
    </lineage>
</organism>
<feature type="compositionally biased region" description="Low complexity" evidence="1">
    <location>
        <begin position="57"/>
        <end position="71"/>
    </location>
</feature>
<dbReference type="OrthoDB" id="2316525at2759"/>
<evidence type="ECO:0000313" key="2">
    <source>
        <dbReference type="EMBL" id="CAG8574827.1"/>
    </source>
</evidence>
<gene>
    <name evidence="2" type="ORF">AMORRO_LOCUS6645</name>
</gene>
<accession>A0A9N9BSZ1</accession>
<name>A0A9N9BSZ1_9GLOM</name>
<keyword evidence="3" id="KW-1185">Reference proteome</keyword>
<sequence>MSSRGNRFLHHPSGTHWRPVPIRPPAPTNPVFINAFPNYESDSDSDRPRPYDVIFDSSSTSPAASTSSHSPQETPEIPIHGRIDITPIINDMESTNPTESNSVEISGIQDLHVTTNSSESQSYIFDEENETALQEQVEDDPLKQYVTKLRQIVQQLDEDAWQFISLDNEFSKF</sequence>